<reference evidence="2" key="1">
    <citation type="submission" date="2023-03" db="EMBL/GenBank/DDBJ databases">
        <title>Chitinimonas shenzhenensis gen. nov., sp. nov., a novel member of family Burkholderiaceae isolated from activated sludge collected in Shen Zhen, China.</title>
        <authorList>
            <person name="Wang X."/>
        </authorList>
    </citation>
    <scope>NUCLEOTIDE SEQUENCE</scope>
    <source>
        <strain evidence="2">DQS-5</strain>
    </source>
</reference>
<evidence type="ECO:0000313" key="2">
    <source>
        <dbReference type="EMBL" id="MDK2125374.1"/>
    </source>
</evidence>
<dbReference type="RefSeq" id="WP_284101682.1">
    <property type="nucleotide sequence ID" value="NZ_JARRAF010000018.1"/>
</dbReference>
<name>A0ABT7DZ84_9NEIS</name>
<evidence type="ECO:0000313" key="3">
    <source>
        <dbReference type="Proteomes" id="UP001172778"/>
    </source>
</evidence>
<feature type="signal peptide" evidence="1">
    <location>
        <begin position="1"/>
        <end position="37"/>
    </location>
</feature>
<dbReference type="EMBL" id="JARRAF010000018">
    <property type="protein sequence ID" value="MDK2125374.1"/>
    <property type="molecule type" value="Genomic_DNA"/>
</dbReference>
<sequence length="281" mass="31150">MRIAFKTCQTDNHSWHLACRVVLLLACHGLLSPPALAAEPQTIQLVYSDVDVAPLALGKGSEIPSQPGTTVELIQRAVAEAGYKLKLTRLPPLRMLKSLEESEVDGAFVLSYTEERGQKYIYPMLNGKPDSSLRAAHIEYRAYRRTGSTALWNGQTFENLQNPIGANTGWAIVSDLKAKSAPVDDGGADYVANFGKLKLGRIDLFAGLEPSADAYIKLNNIKWVEKVGPPLRSADYFLLFSRGFYASNREAAHKIWQKLAVVREQSENDLYRKYLPAQAKP</sequence>
<gene>
    <name evidence="2" type="ORF">PZA18_15070</name>
</gene>
<accession>A0ABT7DZ84</accession>
<feature type="chain" id="PRO_5046037303" description="Solute-binding protein family 3/N-terminal domain-containing protein" evidence="1">
    <location>
        <begin position="38"/>
        <end position="281"/>
    </location>
</feature>
<comment type="caution">
    <text evidence="2">The sequence shown here is derived from an EMBL/GenBank/DDBJ whole genome shotgun (WGS) entry which is preliminary data.</text>
</comment>
<dbReference type="Gene3D" id="3.40.190.10">
    <property type="entry name" value="Periplasmic binding protein-like II"/>
    <property type="match status" value="2"/>
</dbReference>
<evidence type="ECO:0008006" key="4">
    <source>
        <dbReference type="Google" id="ProtNLM"/>
    </source>
</evidence>
<dbReference type="Proteomes" id="UP001172778">
    <property type="component" value="Unassembled WGS sequence"/>
</dbReference>
<keyword evidence="1" id="KW-0732">Signal</keyword>
<keyword evidence="3" id="KW-1185">Reference proteome</keyword>
<proteinExistence type="predicted"/>
<evidence type="ECO:0000256" key="1">
    <source>
        <dbReference type="SAM" id="SignalP"/>
    </source>
</evidence>
<organism evidence="2 3">
    <name type="scientific">Parachitinimonas caeni</name>
    <dbReference type="NCBI Taxonomy" id="3031301"/>
    <lineage>
        <taxon>Bacteria</taxon>
        <taxon>Pseudomonadati</taxon>
        <taxon>Pseudomonadota</taxon>
        <taxon>Betaproteobacteria</taxon>
        <taxon>Neisseriales</taxon>
        <taxon>Chitinibacteraceae</taxon>
        <taxon>Parachitinimonas</taxon>
    </lineage>
</organism>
<protein>
    <recommendedName>
        <fullName evidence="4">Solute-binding protein family 3/N-terminal domain-containing protein</fullName>
    </recommendedName>
</protein>
<dbReference type="SUPFAM" id="SSF53850">
    <property type="entry name" value="Periplasmic binding protein-like II"/>
    <property type="match status" value="1"/>
</dbReference>